<feature type="compositionally biased region" description="Polar residues" evidence="1">
    <location>
        <begin position="32"/>
        <end position="50"/>
    </location>
</feature>
<feature type="compositionally biased region" description="Basic and acidic residues" evidence="1">
    <location>
        <begin position="51"/>
        <end position="60"/>
    </location>
</feature>
<keyword evidence="3" id="KW-1185">Reference proteome</keyword>
<proteinExistence type="predicted"/>
<evidence type="ECO:0000313" key="3">
    <source>
        <dbReference type="Proteomes" id="UP001165121"/>
    </source>
</evidence>
<dbReference type="Proteomes" id="UP001165121">
    <property type="component" value="Unassembled WGS sequence"/>
</dbReference>
<accession>A0A9W6XDD4</accession>
<comment type="caution">
    <text evidence="2">The sequence shown here is derived from an EMBL/GenBank/DDBJ whole genome shotgun (WGS) entry which is preliminary data.</text>
</comment>
<organism evidence="2 3">
    <name type="scientific">Phytophthora fragariaefolia</name>
    <dbReference type="NCBI Taxonomy" id="1490495"/>
    <lineage>
        <taxon>Eukaryota</taxon>
        <taxon>Sar</taxon>
        <taxon>Stramenopiles</taxon>
        <taxon>Oomycota</taxon>
        <taxon>Peronosporomycetes</taxon>
        <taxon>Peronosporales</taxon>
        <taxon>Peronosporaceae</taxon>
        <taxon>Phytophthora</taxon>
    </lineage>
</organism>
<evidence type="ECO:0000256" key="1">
    <source>
        <dbReference type="SAM" id="MobiDB-lite"/>
    </source>
</evidence>
<feature type="region of interest" description="Disordered" evidence="1">
    <location>
        <begin position="141"/>
        <end position="167"/>
    </location>
</feature>
<dbReference type="AlphaFoldDB" id="A0A9W6XDD4"/>
<feature type="region of interest" description="Disordered" evidence="1">
    <location>
        <begin position="1"/>
        <end position="64"/>
    </location>
</feature>
<feature type="region of interest" description="Disordered" evidence="1">
    <location>
        <begin position="190"/>
        <end position="236"/>
    </location>
</feature>
<sequence length="236" mass="25569">MVRVPESSDDSQGFHREVTEEDVKIKTEPGNELSTEEGSPPTTWKTLGSSDRQRAGRGYDDEIEEPIGELQGPVKAPRETSDMLDAMKILMRMLKDAGILLGSFDVNELFDMEQSAIREATVKLFARLAPIVGSVVPVPQEAATPTRSQAGSSQYASATSEAGSGSNNSVELQWMTLGPCGAAMLRSRKEVPETNATPRPVPVQPTPSRKQSFFDGAMERFLKEQQQASSNLPAAA</sequence>
<gene>
    <name evidence="2" type="ORF">Pfra01_000982900</name>
</gene>
<evidence type="ECO:0000313" key="2">
    <source>
        <dbReference type="EMBL" id="GMF36242.1"/>
    </source>
</evidence>
<feature type="compositionally biased region" description="Polar residues" evidence="1">
    <location>
        <begin position="224"/>
        <end position="236"/>
    </location>
</feature>
<feature type="compositionally biased region" description="Polar residues" evidence="1">
    <location>
        <begin position="143"/>
        <end position="167"/>
    </location>
</feature>
<protein>
    <submittedName>
        <fullName evidence="2">Unnamed protein product</fullName>
    </submittedName>
</protein>
<reference evidence="2" key="1">
    <citation type="submission" date="2023-04" db="EMBL/GenBank/DDBJ databases">
        <title>Phytophthora fragariaefolia NBRC 109709.</title>
        <authorList>
            <person name="Ichikawa N."/>
            <person name="Sato H."/>
            <person name="Tonouchi N."/>
        </authorList>
    </citation>
    <scope>NUCLEOTIDE SEQUENCE</scope>
    <source>
        <strain evidence="2">NBRC 109709</strain>
    </source>
</reference>
<dbReference type="EMBL" id="BSXT01000922">
    <property type="protein sequence ID" value="GMF36242.1"/>
    <property type="molecule type" value="Genomic_DNA"/>
</dbReference>
<name>A0A9W6XDD4_9STRA</name>
<feature type="compositionally biased region" description="Basic and acidic residues" evidence="1">
    <location>
        <begin position="12"/>
        <end position="29"/>
    </location>
</feature>